<gene>
    <name evidence="1" type="ORF">GJB61_18455</name>
</gene>
<dbReference type="InterPro" id="IPR049739">
    <property type="entry name" value="YraL-like"/>
</dbReference>
<evidence type="ECO:0000313" key="1">
    <source>
        <dbReference type="EMBL" id="MRN54964.1"/>
    </source>
</evidence>
<proteinExistence type="predicted"/>
<evidence type="ECO:0008006" key="3">
    <source>
        <dbReference type="Google" id="ProtNLM"/>
    </source>
</evidence>
<organism evidence="1 2">
    <name type="scientific">Paenibacillus monticola</name>
    <dbReference type="NCBI Taxonomy" id="2666075"/>
    <lineage>
        <taxon>Bacteria</taxon>
        <taxon>Bacillati</taxon>
        <taxon>Bacillota</taxon>
        <taxon>Bacilli</taxon>
        <taxon>Bacillales</taxon>
        <taxon>Paenibacillaceae</taxon>
        <taxon>Paenibacillus</taxon>
    </lineage>
</organism>
<name>A0A7X2H7I7_9BACL</name>
<dbReference type="PANTHER" id="PTHR37812">
    <property type="entry name" value="MU-LIKE PROPHAGE FLUMU PROTEIN C"/>
    <property type="match status" value="1"/>
</dbReference>
<dbReference type="SUPFAM" id="SSF46689">
    <property type="entry name" value="Homeodomain-like"/>
    <property type="match status" value="1"/>
</dbReference>
<dbReference type="InterPro" id="IPR052411">
    <property type="entry name" value="c-mor_Regulatory_Protein"/>
</dbReference>
<sequence length="93" mass="10896">MKYTNAAKVLPEKLIMEIQKYIQGETLYIPKQETDYKNWGSLSGGRRLLDQRNEAIRDAFNSNSSIEQLAKKHFLSIDTIKRIVYSKKNKFKI</sequence>
<dbReference type="RefSeq" id="WP_154120482.1">
    <property type="nucleotide sequence ID" value="NZ_WJXB01000007.1"/>
</dbReference>
<evidence type="ECO:0000313" key="2">
    <source>
        <dbReference type="Proteomes" id="UP000463051"/>
    </source>
</evidence>
<keyword evidence="2" id="KW-1185">Reference proteome</keyword>
<accession>A0A7X2H7I7</accession>
<dbReference type="EMBL" id="WJXB01000007">
    <property type="protein sequence ID" value="MRN54964.1"/>
    <property type="molecule type" value="Genomic_DNA"/>
</dbReference>
<dbReference type="Proteomes" id="UP000463051">
    <property type="component" value="Unassembled WGS sequence"/>
</dbReference>
<dbReference type="NCBIfam" id="NF040785">
    <property type="entry name" value="CD3324_fam"/>
    <property type="match status" value="1"/>
</dbReference>
<dbReference type="AlphaFoldDB" id="A0A7X2H7I7"/>
<dbReference type="Gene3D" id="1.10.10.60">
    <property type="entry name" value="Homeodomain-like"/>
    <property type="match status" value="1"/>
</dbReference>
<dbReference type="InterPro" id="IPR009057">
    <property type="entry name" value="Homeodomain-like_sf"/>
</dbReference>
<reference evidence="1 2" key="1">
    <citation type="submission" date="2019-11" db="EMBL/GenBank/DDBJ databases">
        <title>Paenibacillus monticola sp. nov., a novel PGPR strain isolated from mountain sample in China.</title>
        <authorList>
            <person name="Zhao Q."/>
            <person name="Li H.-P."/>
            <person name="Zhang J.-L."/>
        </authorList>
    </citation>
    <scope>NUCLEOTIDE SEQUENCE [LARGE SCALE GENOMIC DNA]</scope>
    <source>
        <strain evidence="1 2">LC-T2</strain>
    </source>
</reference>
<dbReference type="PANTHER" id="PTHR37812:SF1">
    <property type="entry name" value="MU-LIKE PROPHAGE FLUMU PROTEIN C"/>
    <property type="match status" value="1"/>
</dbReference>
<comment type="caution">
    <text evidence="1">The sequence shown here is derived from an EMBL/GenBank/DDBJ whole genome shotgun (WGS) entry which is preliminary data.</text>
</comment>
<protein>
    <recommendedName>
        <fullName evidence="3">Mor transcription activator domain-containing protein</fullName>
    </recommendedName>
</protein>